<keyword evidence="4" id="KW-1185">Reference proteome</keyword>
<dbReference type="Pfam" id="PF10551">
    <property type="entry name" value="MULE"/>
    <property type="match status" value="1"/>
</dbReference>
<feature type="compositionally biased region" description="Basic residues" evidence="1">
    <location>
        <begin position="602"/>
        <end position="616"/>
    </location>
</feature>
<sequence>MFKLFGINVFARDEDTSIKNSPFSTKQMFKSREELFEWTQNKARSLGYVIINKRSKAYVNNFVYKVILMCDRGGEYKATNTVRASGTRKTNCKFELEGKYSKEHNKWRLRVICDDHNHPPAQHMEGHPYVRRLSVDETRLVEDLTRKNLAPRDILSTLKAQNENNVSVAQTIYNAQQKIRRREQAGKTPMQVLMSLLHTNNYLYELTTGDSNELENLFFVHPTSWKIWRAFPHVLMIDATYKTNKYNKPLVEIVGMTSTRKTFSVGFAFIDREKEANYTWVLNCVKSILDKCMHPRVIITDRELALINACQTVFPDAARLLCRWHIEQNILKISSKIITLDDDRDSFRVLWKLLVESPTLMTYTENYKRLQSMLINYPRVMRYIDDTWLNKYKEMFVSVWVDQHLNFGNNTTNRAESQHSKLKKILNSSNSNLDKFVQRINQVVQSQLTSIYESFENSLTVRYNHHNLSCFQLLRGHVSNEALDIILGEVQRLGDVMLDSSNCGCKLRNSCGLPCACMLSFYSISGESIPLDSIDIFWRKLDISDTTSVVDDDINCDDVVDKYKENFNKQSKAGKMFYRRKLEEIYDPHKTDVGEPTVQKNTRGRPSVKKQQKKKVNPPNHAPRRCSFSTTSEFNGMDLNKEPERHSFSCGIDLNDEPQRYSFSCGIDLNDEPRRHYPFQMNGIPDIFHDYIDDIHDVEGDGNCGFRAVAVCLGYNEDQWLYIRKQLLEELESQYYAYHRVFTDGFNEVYQSLRWFESPAPLRRHWLHMPLTGYLIANKFGVIVHCLSHAQSTTCFPLWRGPEDFQPHRAITLVLVNNIHYMSVFLKGNYPMPPTTAYWNTHKSLSASTWQTMYWPRFDLYNQLRSRTSERHWIHIKD</sequence>
<dbReference type="Gene3D" id="3.90.70.80">
    <property type="match status" value="1"/>
</dbReference>
<evidence type="ECO:0000313" key="4">
    <source>
        <dbReference type="Proteomes" id="UP000235145"/>
    </source>
</evidence>
<organism evidence="3 4">
    <name type="scientific">Lactuca sativa</name>
    <name type="common">Garden lettuce</name>
    <dbReference type="NCBI Taxonomy" id="4236"/>
    <lineage>
        <taxon>Eukaryota</taxon>
        <taxon>Viridiplantae</taxon>
        <taxon>Streptophyta</taxon>
        <taxon>Embryophyta</taxon>
        <taxon>Tracheophyta</taxon>
        <taxon>Spermatophyta</taxon>
        <taxon>Magnoliopsida</taxon>
        <taxon>eudicotyledons</taxon>
        <taxon>Gunneridae</taxon>
        <taxon>Pentapetalae</taxon>
        <taxon>asterids</taxon>
        <taxon>campanulids</taxon>
        <taxon>Asterales</taxon>
        <taxon>Asteraceae</taxon>
        <taxon>Cichorioideae</taxon>
        <taxon>Cichorieae</taxon>
        <taxon>Lactucinae</taxon>
        <taxon>Lactuca</taxon>
    </lineage>
</organism>
<dbReference type="PANTHER" id="PTHR31569:SF4">
    <property type="entry name" value="SWIM-TYPE DOMAIN-CONTAINING PROTEIN"/>
    <property type="match status" value="1"/>
</dbReference>
<dbReference type="InterPro" id="IPR052579">
    <property type="entry name" value="Zinc_finger_SWIM"/>
</dbReference>
<feature type="domain" description="OTU" evidence="2">
    <location>
        <begin position="693"/>
        <end position="827"/>
    </location>
</feature>
<evidence type="ECO:0000259" key="2">
    <source>
        <dbReference type="PROSITE" id="PS50802"/>
    </source>
</evidence>
<evidence type="ECO:0000313" key="3">
    <source>
        <dbReference type="EMBL" id="KAJ0217763.1"/>
    </source>
</evidence>
<dbReference type="PANTHER" id="PTHR31569">
    <property type="entry name" value="SWIM-TYPE DOMAIN-CONTAINING PROTEIN"/>
    <property type="match status" value="1"/>
</dbReference>
<dbReference type="InterPro" id="IPR014842">
    <property type="entry name" value="AFT"/>
</dbReference>
<dbReference type="Pfam" id="PF08731">
    <property type="entry name" value="AFT"/>
    <property type="match status" value="1"/>
</dbReference>
<dbReference type="PROSITE" id="PS50802">
    <property type="entry name" value="OTU"/>
    <property type="match status" value="1"/>
</dbReference>
<dbReference type="CDD" id="cd22744">
    <property type="entry name" value="OTU"/>
    <property type="match status" value="1"/>
</dbReference>
<dbReference type="GO" id="GO:0045944">
    <property type="term" value="P:positive regulation of transcription by RNA polymerase II"/>
    <property type="evidence" value="ECO:0007669"/>
    <property type="project" value="InterPro"/>
</dbReference>
<dbReference type="InterPro" id="IPR018289">
    <property type="entry name" value="MULE_transposase_dom"/>
</dbReference>
<dbReference type="InterPro" id="IPR003323">
    <property type="entry name" value="OTU_dom"/>
</dbReference>
<dbReference type="OrthoDB" id="2422440at2759"/>
<dbReference type="AlphaFoldDB" id="A0A9R1W8E8"/>
<gene>
    <name evidence="3" type="ORF">LSAT_V11C300130240</name>
</gene>
<name>A0A9R1W8E8_LACSA</name>
<protein>
    <recommendedName>
        <fullName evidence="2">OTU domain-containing protein</fullName>
    </recommendedName>
</protein>
<dbReference type="EMBL" id="NBSK02000003">
    <property type="protein sequence ID" value="KAJ0217763.1"/>
    <property type="molecule type" value="Genomic_DNA"/>
</dbReference>
<evidence type="ECO:0000256" key="1">
    <source>
        <dbReference type="SAM" id="MobiDB-lite"/>
    </source>
</evidence>
<dbReference type="GO" id="GO:0000981">
    <property type="term" value="F:DNA-binding transcription factor activity, RNA polymerase II-specific"/>
    <property type="evidence" value="ECO:0007669"/>
    <property type="project" value="InterPro"/>
</dbReference>
<comment type="caution">
    <text evidence="3">The sequence shown here is derived from an EMBL/GenBank/DDBJ whole genome shotgun (WGS) entry which is preliminary data.</text>
</comment>
<feature type="region of interest" description="Disordered" evidence="1">
    <location>
        <begin position="589"/>
        <end position="625"/>
    </location>
</feature>
<accession>A0A9R1W8E8</accession>
<reference evidence="3 4" key="1">
    <citation type="journal article" date="2017" name="Nat. Commun.">
        <title>Genome assembly with in vitro proximity ligation data and whole-genome triplication in lettuce.</title>
        <authorList>
            <person name="Reyes-Chin-Wo S."/>
            <person name="Wang Z."/>
            <person name="Yang X."/>
            <person name="Kozik A."/>
            <person name="Arikit S."/>
            <person name="Song C."/>
            <person name="Xia L."/>
            <person name="Froenicke L."/>
            <person name="Lavelle D.O."/>
            <person name="Truco M.J."/>
            <person name="Xia R."/>
            <person name="Zhu S."/>
            <person name="Xu C."/>
            <person name="Xu H."/>
            <person name="Xu X."/>
            <person name="Cox K."/>
            <person name="Korf I."/>
            <person name="Meyers B.C."/>
            <person name="Michelmore R.W."/>
        </authorList>
    </citation>
    <scope>NUCLEOTIDE SEQUENCE [LARGE SCALE GENOMIC DNA]</scope>
    <source>
        <strain evidence="4">cv. Salinas</strain>
        <tissue evidence="3">Seedlings</tissue>
    </source>
</reference>
<dbReference type="Proteomes" id="UP000235145">
    <property type="component" value="Unassembled WGS sequence"/>
</dbReference>
<proteinExistence type="predicted"/>
<dbReference type="GO" id="GO:0010106">
    <property type="term" value="P:cellular response to iron ion starvation"/>
    <property type="evidence" value="ECO:0007669"/>
    <property type="project" value="InterPro"/>
</dbReference>